<protein>
    <submittedName>
        <fullName evidence="2">Potassium channel domain-containing protein</fullName>
    </submittedName>
</protein>
<reference evidence="2" key="1">
    <citation type="submission" date="2022-11" db="UniProtKB">
        <authorList>
            <consortium name="WormBaseParasite"/>
        </authorList>
    </citation>
    <scope>IDENTIFICATION</scope>
</reference>
<evidence type="ECO:0000313" key="2">
    <source>
        <dbReference type="WBParaSite" id="ES5_v2.g16144.t1"/>
    </source>
</evidence>
<proteinExistence type="predicted"/>
<dbReference type="Proteomes" id="UP000887579">
    <property type="component" value="Unplaced"/>
</dbReference>
<name>A0AC34FGT3_9BILA</name>
<sequence>MWTDNEAGLTTKWTFASAVLYALTVITSTGFDHLTPTTNAGRIFTVFFGLLGIPLMFITAADIGKFLSEIVITFYGKMLDIFAWIASVFDAMKDYLTGPDDESIDSRELRRKPKRRKPVNEDESDEDEEDERLQLPIVSYFALVIGYCAIGSCLFNWWEKGAVWSFVHGVFFSFNTITTISLGNICVRSKVYLGLIVFYVIIGLAVITASLDLCSATLKKTFTKLHYFGRKIRGARKGFANMSDDIREAMKLIAALKKTS</sequence>
<organism evidence="1 2">
    <name type="scientific">Panagrolaimus sp. ES5</name>
    <dbReference type="NCBI Taxonomy" id="591445"/>
    <lineage>
        <taxon>Eukaryota</taxon>
        <taxon>Metazoa</taxon>
        <taxon>Ecdysozoa</taxon>
        <taxon>Nematoda</taxon>
        <taxon>Chromadorea</taxon>
        <taxon>Rhabditida</taxon>
        <taxon>Tylenchina</taxon>
        <taxon>Panagrolaimomorpha</taxon>
        <taxon>Panagrolaimoidea</taxon>
        <taxon>Panagrolaimidae</taxon>
        <taxon>Panagrolaimus</taxon>
    </lineage>
</organism>
<evidence type="ECO:0000313" key="1">
    <source>
        <dbReference type="Proteomes" id="UP000887579"/>
    </source>
</evidence>
<dbReference type="WBParaSite" id="ES5_v2.g16144.t1">
    <property type="protein sequence ID" value="ES5_v2.g16144.t1"/>
    <property type="gene ID" value="ES5_v2.g16144"/>
</dbReference>
<accession>A0AC34FGT3</accession>